<gene>
    <name evidence="1" type="ORF">JKJ07_33885</name>
</gene>
<evidence type="ECO:0000313" key="2">
    <source>
        <dbReference type="Proteomes" id="UP000598996"/>
    </source>
</evidence>
<keyword evidence="2" id="KW-1185">Reference proteome</keyword>
<name>A0ABS1VXY0_9ACTN</name>
<organism evidence="1 2">
    <name type="scientific">Paractinoplanes lichenicola</name>
    <dbReference type="NCBI Taxonomy" id="2802976"/>
    <lineage>
        <taxon>Bacteria</taxon>
        <taxon>Bacillati</taxon>
        <taxon>Actinomycetota</taxon>
        <taxon>Actinomycetes</taxon>
        <taxon>Micromonosporales</taxon>
        <taxon>Micromonosporaceae</taxon>
        <taxon>Paractinoplanes</taxon>
    </lineage>
</organism>
<dbReference type="RefSeq" id="WP_202996028.1">
    <property type="nucleotide sequence ID" value="NZ_JAENHO010000011.1"/>
</dbReference>
<protein>
    <submittedName>
        <fullName evidence="1">Uncharacterized protein</fullName>
    </submittedName>
</protein>
<comment type="caution">
    <text evidence="1">The sequence shown here is derived from an EMBL/GenBank/DDBJ whole genome shotgun (WGS) entry which is preliminary data.</text>
</comment>
<accession>A0ABS1VXY0</accession>
<proteinExistence type="predicted"/>
<dbReference type="EMBL" id="JAENHO010000011">
    <property type="protein sequence ID" value="MBL7259319.1"/>
    <property type="molecule type" value="Genomic_DNA"/>
</dbReference>
<reference evidence="1 2" key="1">
    <citation type="submission" date="2021-01" db="EMBL/GenBank/DDBJ databases">
        <title>Actinoplanes sp. nov. LDG1-01 isolated from lichen.</title>
        <authorList>
            <person name="Saeng-In P."/>
            <person name="Phongsopitanun W."/>
            <person name="Kanchanasin P."/>
            <person name="Yuki M."/>
            <person name="Kudo T."/>
            <person name="Ohkuma M."/>
            <person name="Tanasupawat S."/>
        </authorList>
    </citation>
    <scope>NUCLEOTIDE SEQUENCE [LARGE SCALE GENOMIC DNA]</scope>
    <source>
        <strain evidence="1 2">LDG1-01</strain>
    </source>
</reference>
<evidence type="ECO:0000313" key="1">
    <source>
        <dbReference type="EMBL" id="MBL7259319.1"/>
    </source>
</evidence>
<dbReference type="Proteomes" id="UP000598996">
    <property type="component" value="Unassembled WGS sequence"/>
</dbReference>
<sequence length="49" mass="5477">MLPEVVEALSRGTETVTLYASEHEDPRFLWVRDGAELVEFASQEGVPNT</sequence>